<proteinExistence type="predicted"/>
<evidence type="ECO:0000259" key="1">
    <source>
        <dbReference type="Pfam" id="PF04126"/>
    </source>
</evidence>
<dbReference type="InterPro" id="IPR025658">
    <property type="entry name" value="Cyclophilin_TM1367"/>
</dbReference>
<dbReference type="SUPFAM" id="SSF50891">
    <property type="entry name" value="Cyclophilin-like"/>
    <property type="match status" value="1"/>
</dbReference>
<comment type="caution">
    <text evidence="2">The sequence shown here is derived from an EMBL/GenBank/DDBJ whole genome shotgun (WGS) entry which is preliminary data.</text>
</comment>
<protein>
    <recommendedName>
        <fullName evidence="1">Cyclophilin TM1367-like domain-containing protein</fullName>
    </recommendedName>
</protein>
<accession>A0A399FU60</accession>
<dbReference type="Proteomes" id="UP000266287">
    <property type="component" value="Unassembled WGS sequence"/>
</dbReference>
<dbReference type="Gene3D" id="2.40.100.20">
    <property type="match status" value="1"/>
</dbReference>
<reference evidence="2 3" key="1">
    <citation type="submission" date="2018-08" db="EMBL/GenBank/DDBJ databases">
        <title>Draft genome of candidate division NPL-UPA2 bacterium Unc8 that adapted to ultra-basic serpentinizing groundwater.</title>
        <authorList>
            <person name="Ishii S."/>
            <person name="Suzuki S."/>
            <person name="Nealson K.H."/>
        </authorList>
    </citation>
    <scope>NUCLEOTIDE SEQUENCE [LARGE SCALE GENOMIC DNA]</scope>
    <source>
        <strain evidence="2">Unc8</strain>
    </source>
</reference>
<sequence length="124" mass="13508">MMGKKAKITAGEVVMEMEFNDSGTALAVRDIMPIKARGNRWGDEIYFSIPVACELENPKEVVALGDIGYWPSGNAFCIFFGKTPASRGDEIRPASAVNIIGKLLGNPEEFKKVKSGSEVIIEQL</sequence>
<feature type="domain" description="Cyclophilin TM1367-like" evidence="1">
    <location>
        <begin position="5"/>
        <end position="122"/>
    </location>
</feature>
<organism evidence="2 3">
    <name type="scientific">candidate division NPL-UPA2 bacterium Unc8</name>
    <dbReference type="NCBI Taxonomy" id="1980939"/>
    <lineage>
        <taxon>Bacteria</taxon>
    </lineage>
</organism>
<dbReference type="PIRSF" id="PIRSF006456">
    <property type="entry name" value="UCP006456"/>
    <property type="match status" value="1"/>
</dbReference>
<gene>
    <name evidence="2" type="ORF">B9J77_04280</name>
</gene>
<name>A0A399FU60_UNCN2</name>
<evidence type="ECO:0000313" key="2">
    <source>
        <dbReference type="EMBL" id="RIH99867.1"/>
    </source>
</evidence>
<dbReference type="InterPro" id="IPR029000">
    <property type="entry name" value="Cyclophilin-like_dom_sf"/>
</dbReference>
<dbReference type="EMBL" id="NDHY01000010">
    <property type="protein sequence ID" value="RIH99867.1"/>
    <property type="molecule type" value="Genomic_DNA"/>
</dbReference>
<dbReference type="Pfam" id="PF04126">
    <property type="entry name" value="Cyclophil_like"/>
    <property type="match status" value="1"/>
</dbReference>
<evidence type="ECO:0000313" key="3">
    <source>
        <dbReference type="Proteomes" id="UP000266287"/>
    </source>
</evidence>
<dbReference type="AlphaFoldDB" id="A0A399FU60"/>
<dbReference type="InterPro" id="IPR007256">
    <property type="entry name" value="TM1367-like"/>
</dbReference>